<sequence length="149" mass="17071">MNKLLLPYRWKLPGMILSSAGVLLAVLFTWFDFRLKIPVFAVYSAFLETKMFVTFRTNFSDELTLLTLLTGLALVAFSKEKNEQQGFDLIRLKAMFRAVLVNTAFLILSVLFIYGSGFMAVLVANLFTFFVLYLLFFYSGKLRANHADH</sequence>
<accession>A0A0S7C464</accession>
<reference evidence="2" key="1">
    <citation type="journal article" date="2015" name="Genome Announc.">
        <title>Draft Genome Sequence of Bacteroidales Strain TBC1, a Novel Isolate from a Methanogenic Wastewater Treatment System.</title>
        <authorList>
            <person name="Tourlousse D.M."/>
            <person name="Matsuura N."/>
            <person name="Sun L."/>
            <person name="Toyonaga M."/>
            <person name="Kuroda K."/>
            <person name="Ohashi A."/>
            <person name="Cruz R."/>
            <person name="Yamaguchi T."/>
            <person name="Sekiguchi Y."/>
        </authorList>
    </citation>
    <scope>NUCLEOTIDE SEQUENCE [LARGE SCALE GENOMIC DNA]</scope>
    <source>
        <strain evidence="2">TBC1</strain>
    </source>
</reference>
<keyword evidence="3" id="KW-1185">Reference proteome</keyword>
<organism evidence="2">
    <name type="scientific">Lentimicrobium saccharophilum</name>
    <dbReference type="NCBI Taxonomy" id="1678841"/>
    <lineage>
        <taxon>Bacteria</taxon>
        <taxon>Pseudomonadati</taxon>
        <taxon>Bacteroidota</taxon>
        <taxon>Bacteroidia</taxon>
        <taxon>Bacteroidales</taxon>
        <taxon>Lentimicrobiaceae</taxon>
        <taxon>Lentimicrobium</taxon>
    </lineage>
</organism>
<evidence type="ECO:0000256" key="1">
    <source>
        <dbReference type="SAM" id="Phobius"/>
    </source>
</evidence>
<gene>
    <name evidence="2" type="ORF">TBC1_112193</name>
</gene>
<name>A0A0S7C464_9BACT</name>
<feature type="transmembrane region" description="Helical" evidence="1">
    <location>
        <begin position="12"/>
        <end position="31"/>
    </location>
</feature>
<feature type="transmembrane region" description="Helical" evidence="1">
    <location>
        <begin position="98"/>
        <end position="114"/>
    </location>
</feature>
<dbReference type="PATRIC" id="fig|1678841.3.peg.2455"/>
<keyword evidence="1" id="KW-0472">Membrane</keyword>
<protein>
    <submittedName>
        <fullName evidence="2">Uncharacterized protein</fullName>
    </submittedName>
</protein>
<dbReference type="RefSeq" id="WP_137305599.1">
    <property type="nucleotide sequence ID" value="NZ_DF968182.1"/>
</dbReference>
<dbReference type="AlphaFoldDB" id="A0A0S7C464"/>
<feature type="transmembrane region" description="Helical" evidence="1">
    <location>
        <begin position="59"/>
        <end position="77"/>
    </location>
</feature>
<feature type="transmembrane region" description="Helical" evidence="1">
    <location>
        <begin position="120"/>
        <end position="138"/>
    </location>
</feature>
<proteinExistence type="predicted"/>
<dbReference type="EMBL" id="DF968182">
    <property type="protein sequence ID" value="GAP44032.1"/>
    <property type="molecule type" value="Genomic_DNA"/>
</dbReference>
<keyword evidence="1" id="KW-1133">Transmembrane helix</keyword>
<dbReference type="STRING" id="1678841.TBC1_112193"/>
<evidence type="ECO:0000313" key="2">
    <source>
        <dbReference type="EMBL" id="GAP44032.1"/>
    </source>
</evidence>
<evidence type="ECO:0000313" key="3">
    <source>
        <dbReference type="Proteomes" id="UP000053091"/>
    </source>
</evidence>
<dbReference type="Proteomes" id="UP000053091">
    <property type="component" value="Unassembled WGS sequence"/>
</dbReference>
<keyword evidence="1" id="KW-0812">Transmembrane</keyword>